<evidence type="ECO:0000313" key="14">
    <source>
        <dbReference type="Proteomes" id="UP000324260"/>
    </source>
</evidence>
<evidence type="ECO:0000256" key="7">
    <source>
        <dbReference type="ARBA" id="ARBA00023004"/>
    </source>
</evidence>
<evidence type="ECO:0000256" key="2">
    <source>
        <dbReference type="ARBA" id="ARBA00022475"/>
    </source>
</evidence>
<evidence type="ECO:0000256" key="4">
    <source>
        <dbReference type="ARBA" id="ARBA00022723"/>
    </source>
</evidence>
<dbReference type="Proteomes" id="UP000324260">
    <property type="component" value="Unassembled WGS sequence"/>
</dbReference>
<feature type="transmembrane region" description="Helical" evidence="12">
    <location>
        <begin position="182"/>
        <end position="200"/>
    </location>
</feature>
<dbReference type="AlphaFoldDB" id="A0A5D9DC38"/>
<comment type="subcellular location">
    <subcellularLocation>
        <location evidence="1">Membrane</location>
        <topology evidence="1">Multi-pass membrane protein</topology>
    </subcellularLocation>
</comment>
<keyword evidence="5 12" id="KW-1133">Transmembrane helix</keyword>
<feature type="transmembrane region" description="Helical" evidence="12">
    <location>
        <begin position="85"/>
        <end position="104"/>
    </location>
</feature>
<dbReference type="InterPro" id="IPR003780">
    <property type="entry name" value="COX15/CtaA_fam"/>
</dbReference>
<sequence>MHMRDRQYRARLNGLRWLSLLGVLLAALVVLAGAWTRLVDAGLGCPDWPGCYGQWVVPDQGRALAHSPDVPLDVSKAWMEMMHRYLASSLGLLAIAVVMLGRRLRHHEGYPWRLSLGLLMLILVQGAFGAFTVTLRLWPQVVTLHLLGGMAVMGSFLWLYLRCRRLAMPGMPRQRPRRLTPLWGLALGLLVLQLGLGGWTSSNYAGLACQGFPTCNAQWWPSMDWGEGFHLTQTVGPNYLHGQLHGEARSAIQVGHRLGGVALFLCLLGLGLRHRRDRGMSVWLGAMGGACLLQAALGAANVLFWLPLWLALLHTAGAAVLVVATLLAVWHWRWGQAVPRSSPSVMARELMHA</sequence>
<dbReference type="OrthoDB" id="1447144at2"/>
<feature type="transmembrane region" description="Helical" evidence="12">
    <location>
        <begin position="116"/>
        <end position="138"/>
    </location>
</feature>
<keyword evidence="4" id="KW-0479">Metal-binding</keyword>
<keyword evidence="7" id="KW-0408">Iron</keyword>
<organism evidence="13 14">
    <name type="scientific">Halomonas eurihalina</name>
    <dbReference type="NCBI Taxonomy" id="42566"/>
    <lineage>
        <taxon>Bacteria</taxon>
        <taxon>Pseudomonadati</taxon>
        <taxon>Pseudomonadota</taxon>
        <taxon>Gammaproteobacteria</taxon>
        <taxon>Oceanospirillales</taxon>
        <taxon>Halomonadaceae</taxon>
        <taxon>Halomonas</taxon>
    </lineage>
</organism>
<proteinExistence type="predicted"/>
<evidence type="ECO:0000256" key="10">
    <source>
        <dbReference type="ARBA" id="ARBA00023157"/>
    </source>
</evidence>
<dbReference type="RefSeq" id="WP_149321200.1">
    <property type="nucleotide sequence ID" value="NZ_JARWAH010000001.1"/>
</dbReference>
<accession>A0A5D9DC38</accession>
<evidence type="ECO:0000256" key="11">
    <source>
        <dbReference type="ARBA" id="ARBA00023444"/>
    </source>
</evidence>
<dbReference type="EMBL" id="VTPU01000003">
    <property type="protein sequence ID" value="TZG40802.1"/>
    <property type="molecule type" value="Genomic_DNA"/>
</dbReference>
<feature type="transmembrane region" description="Helical" evidence="12">
    <location>
        <begin position="312"/>
        <end position="332"/>
    </location>
</feature>
<dbReference type="PANTHER" id="PTHR35457">
    <property type="entry name" value="HEME A SYNTHASE"/>
    <property type="match status" value="1"/>
</dbReference>
<dbReference type="PANTHER" id="PTHR35457:SF1">
    <property type="entry name" value="HEME A SYNTHASE"/>
    <property type="match status" value="1"/>
</dbReference>
<feature type="transmembrane region" description="Helical" evidence="12">
    <location>
        <begin position="284"/>
        <end position="306"/>
    </location>
</feature>
<dbReference type="Pfam" id="PF02628">
    <property type="entry name" value="COX15-CtaA"/>
    <property type="match status" value="1"/>
</dbReference>
<feature type="transmembrane region" description="Helical" evidence="12">
    <location>
        <begin position="254"/>
        <end position="272"/>
    </location>
</feature>
<keyword evidence="3 12" id="KW-0812">Transmembrane</keyword>
<dbReference type="GO" id="GO:0006784">
    <property type="term" value="P:heme A biosynthetic process"/>
    <property type="evidence" value="ECO:0007669"/>
    <property type="project" value="InterPro"/>
</dbReference>
<evidence type="ECO:0000313" key="13">
    <source>
        <dbReference type="EMBL" id="TZG40802.1"/>
    </source>
</evidence>
<keyword evidence="14" id="KW-1185">Reference proteome</keyword>
<dbReference type="GO" id="GO:0046872">
    <property type="term" value="F:metal ion binding"/>
    <property type="evidence" value="ECO:0007669"/>
    <property type="project" value="UniProtKB-KW"/>
</dbReference>
<evidence type="ECO:0000256" key="1">
    <source>
        <dbReference type="ARBA" id="ARBA00004141"/>
    </source>
</evidence>
<keyword evidence="6" id="KW-0560">Oxidoreductase</keyword>
<comment type="caution">
    <text evidence="13">The sequence shown here is derived from an EMBL/GenBank/DDBJ whole genome shotgun (WGS) entry which is preliminary data.</text>
</comment>
<reference evidence="13 14" key="1">
    <citation type="submission" date="2019-08" db="EMBL/GenBank/DDBJ databases">
        <title>Draft Genome Sequence of Halomonas eurihalina Isolated from Preserved Hide-surface.</title>
        <authorList>
            <person name="Hussain S.A."/>
            <person name="Xu A."/>
            <person name="Sarker M."/>
            <person name="Sommers C."/>
        </authorList>
    </citation>
    <scope>NUCLEOTIDE SEQUENCE [LARGE SCALE GENOMIC DNA]</scope>
    <source>
        <strain evidence="13 14">MS1</strain>
    </source>
</reference>
<evidence type="ECO:0000256" key="9">
    <source>
        <dbReference type="ARBA" id="ARBA00023136"/>
    </source>
</evidence>
<evidence type="ECO:0000256" key="6">
    <source>
        <dbReference type="ARBA" id="ARBA00023002"/>
    </source>
</evidence>
<gene>
    <name evidence="13" type="ORF">FZZ93_04860</name>
</gene>
<dbReference type="InterPro" id="IPR050450">
    <property type="entry name" value="COX15/CtaA_HemeA_synthase"/>
</dbReference>
<keyword evidence="9 12" id="KW-0472">Membrane</keyword>
<evidence type="ECO:0000256" key="5">
    <source>
        <dbReference type="ARBA" id="ARBA00022989"/>
    </source>
</evidence>
<feature type="transmembrane region" description="Helical" evidence="12">
    <location>
        <begin position="144"/>
        <end position="161"/>
    </location>
</feature>
<name>A0A5D9DC38_HALER</name>
<evidence type="ECO:0000256" key="12">
    <source>
        <dbReference type="SAM" id="Phobius"/>
    </source>
</evidence>
<keyword evidence="2" id="KW-1003">Cell membrane</keyword>
<evidence type="ECO:0000256" key="8">
    <source>
        <dbReference type="ARBA" id="ARBA00023133"/>
    </source>
</evidence>
<dbReference type="GO" id="GO:0016491">
    <property type="term" value="F:oxidoreductase activity"/>
    <property type="evidence" value="ECO:0007669"/>
    <property type="project" value="UniProtKB-KW"/>
</dbReference>
<keyword evidence="8" id="KW-0350">Heme biosynthesis</keyword>
<protein>
    <submittedName>
        <fullName evidence="13">Heme A synthase</fullName>
    </submittedName>
</protein>
<evidence type="ECO:0000256" key="3">
    <source>
        <dbReference type="ARBA" id="ARBA00022692"/>
    </source>
</evidence>
<comment type="pathway">
    <text evidence="11">Porphyrin-containing compound metabolism.</text>
</comment>
<keyword evidence="10" id="KW-1015">Disulfide bond</keyword>
<dbReference type="GO" id="GO:0016020">
    <property type="term" value="C:membrane"/>
    <property type="evidence" value="ECO:0007669"/>
    <property type="project" value="UniProtKB-SubCell"/>
</dbReference>